<organism evidence="1 2">
    <name type="scientific">Mycoplana azooxidifex</name>
    <dbReference type="NCBI Taxonomy" id="1636188"/>
    <lineage>
        <taxon>Bacteria</taxon>
        <taxon>Pseudomonadati</taxon>
        <taxon>Pseudomonadota</taxon>
        <taxon>Alphaproteobacteria</taxon>
        <taxon>Hyphomicrobiales</taxon>
        <taxon>Rhizobiaceae</taxon>
        <taxon>Mycoplana</taxon>
    </lineage>
</organism>
<proteinExistence type="predicted"/>
<comment type="caution">
    <text evidence="1">The sequence shown here is derived from an EMBL/GenBank/DDBJ whole genome shotgun (WGS) entry which is preliminary data.</text>
</comment>
<protein>
    <submittedName>
        <fullName evidence="1">Uncharacterized protein</fullName>
    </submittedName>
</protein>
<reference evidence="1 2" key="1">
    <citation type="submission" date="2020-08" db="EMBL/GenBank/DDBJ databases">
        <title>Genomic Encyclopedia of Type Strains, Phase IV (KMG-IV): sequencing the most valuable type-strain genomes for metagenomic binning, comparative biology and taxonomic classification.</title>
        <authorList>
            <person name="Goeker M."/>
        </authorList>
    </citation>
    <scope>NUCLEOTIDE SEQUENCE [LARGE SCALE GENOMIC DNA]</scope>
    <source>
        <strain evidence="1 2">DSM 100211</strain>
    </source>
</reference>
<dbReference type="Proteomes" id="UP000574761">
    <property type="component" value="Unassembled WGS sequence"/>
</dbReference>
<name>A0A7W6GM13_9HYPH</name>
<dbReference type="EMBL" id="JACIEE010000013">
    <property type="protein sequence ID" value="MBB3979788.1"/>
    <property type="molecule type" value="Genomic_DNA"/>
</dbReference>
<evidence type="ECO:0000313" key="1">
    <source>
        <dbReference type="EMBL" id="MBB3979788.1"/>
    </source>
</evidence>
<keyword evidence="2" id="KW-1185">Reference proteome</keyword>
<evidence type="ECO:0000313" key="2">
    <source>
        <dbReference type="Proteomes" id="UP000574761"/>
    </source>
</evidence>
<accession>A0A7W6GM13</accession>
<gene>
    <name evidence="1" type="ORF">GGQ64_005033</name>
</gene>
<dbReference type="RefSeq" id="WP_183807980.1">
    <property type="nucleotide sequence ID" value="NZ_JACIEE010000013.1"/>
</dbReference>
<dbReference type="AlphaFoldDB" id="A0A7W6GM13"/>
<sequence length="87" mass="9847">MPKKPKNEHSELSGEFTEDDITVLVDIFRPAGTNKDWSLEVITQNEDVFGWEDGFATDRDAFNEFLATVARDGIRSFLEDDDAPSVH</sequence>